<feature type="non-terminal residue" evidence="7">
    <location>
        <position position="1"/>
    </location>
</feature>
<proteinExistence type="inferred from homology"/>
<dbReference type="GO" id="GO:0005576">
    <property type="term" value="C:extracellular region"/>
    <property type="evidence" value="ECO:0007669"/>
    <property type="project" value="UniProtKB-SubCell"/>
</dbReference>
<dbReference type="PANTHER" id="PTHR31238">
    <property type="entry name" value="GERMIN-LIKE PROTEIN SUBFAMILY 3 MEMBER 3"/>
    <property type="match status" value="1"/>
</dbReference>
<dbReference type="PRINTS" id="PR00325">
    <property type="entry name" value="GERMIN"/>
</dbReference>
<accession>A0AAD6TA10</accession>
<evidence type="ECO:0000313" key="7">
    <source>
        <dbReference type="EMBL" id="KAJ7041775.1"/>
    </source>
</evidence>
<dbReference type="Gene3D" id="2.60.120.10">
    <property type="entry name" value="Jelly Rolls"/>
    <property type="match status" value="1"/>
</dbReference>
<dbReference type="AlphaFoldDB" id="A0AAD6TA10"/>
<feature type="domain" description="Cupin type-1" evidence="6">
    <location>
        <begin position="10"/>
        <end position="87"/>
    </location>
</feature>
<name>A0AAD6TA10_9AGAR</name>
<evidence type="ECO:0000259" key="6">
    <source>
        <dbReference type="Pfam" id="PF00190"/>
    </source>
</evidence>
<protein>
    <recommendedName>
        <fullName evidence="6">Cupin type-1 domain-containing protein</fullName>
    </recommendedName>
</protein>
<evidence type="ECO:0000256" key="1">
    <source>
        <dbReference type="ARBA" id="ARBA00004613"/>
    </source>
</evidence>
<dbReference type="GO" id="GO:0030145">
    <property type="term" value="F:manganese ion binding"/>
    <property type="evidence" value="ECO:0007669"/>
    <property type="project" value="InterPro"/>
</dbReference>
<organism evidence="7 8">
    <name type="scientific">Mycena alexandri</name>
    <dbReference type="NCBI Taxonomy" id="1745969"/>
    <lineage>
        <taxon>Eukaryota</taxon>
        <taxon>Fungi</taxon>
        <taxon>Dikarya</taxon>
        <taxon>Basidiomycota</taxon>
        <taxon>Agaricomycotina</taxon>
        <taxon>Agaricomycetes</taxon>
        <taxon>Agaricomycetidae</taxon>
        <taxon>Agaricales</taxon>
        <taxon>Marasmiineae</taxon>
        <taxon>Mycenaceae</taxon>
        <taxon>Mycena</taxon>
    </lineage>
</organism>
<dbReference type="InterPro" id="IPR011051">
    <property type="entry name" value="RmlC_Cupin_sf"/>
</dbReference>
<comment type="caution">
    <text evidence="7">The sequence shown here is derived from an EMBL/GenBank/DDBJ whole genome shotgun (WGS) entry which is preliminary data.</text>
</comment>
<feature type="non-terminal residue" evidence="7">
    <location>
        <position position="130"/>
    </location>
</feature>
<gene>
    <name evidence="7" type="ORF">C8F04DRAFT_931774</name>
</gene>
<evidence type="ECO:0000256" key="3">
    <source>
        <dbReference type="ARBA" id="ARBA00022525"/>
    </source>
</evidence>
<keyword evidence="3" id="KW-0964">Secreted</keyword>
<dbReference type="SUPFAM" id="SSF51182">
    <property type="entry name" value="RmlC-like cupins"/>
    <property type="match status" value="1"/>
</dbReference>
<dbReference type="InterPro" id="IPR001929">
    <property type="entry name" value="Germin"/>
</dbReference>
<comment type="similarity">
    <text evidence="2">Belongs to the germin family.</text>
</comment>
<evidence type="ECO:0000256" key="5">
    <source>
        <dbReference type="ARBA" id="ARBA00023211"/>
    </source>
</evidence>
<reference evidence="7" key="1">
    <citation type="submission" date="2023-03" db="EMBL/GenBank/DDBJ databases">
        <title>Massive genome expansion in bonnet fungi (Mycena s.s.) driven by repeated elements and novel gene families across ecological guilds.</title>
        <authorList>
            <consortium name="Lawrence Berkeley National Laboratory"/>
            <person name="Harder C.B."/>
            <person name="Miyauchi S."/>
            <person name="Viragh M."/>
            <person name="Kuo A."/>
            <person name="Thoen E."/>
            <person name="Andreopoulos B."/>
            <person name="Lu D."/>
            <person name="Skrede I."/>
            <person name="Drula E."/>
            <person name="Henrissat B."/>
            <person name="Morin E."/>
            <person name="Kohler A."/>
            <person name="Barry K."/>
            <person name="LaButti K."/>
            <person name="Morin E."/>
            <person name="Salamov A."/>
            <person name="Lipzen A."/>
            <person name="Mereny Z."/>
            <person name="Hegedus B."/>
            <person name="Baldrian P."/>
            <person name="Stursova M."/>
            <person name="Weitz H."/>
            <person name="Taylor A."/>
            <person name="Grigoriev I.V."/>
            <person name="Nagy L.G."/>
            <person name="Martin F."/>
            <person name="Kauserud H."/>
        </authorList>
    </citation>
    <scope>NUCLEOTIDE SEQUENCE</scope>
    <source>
        <strain evidence="7">CBHHK200</strain>
    </source>
</reference>
<dbReference type="Proteomes" id="UP001218188">
    <property type="component" value="Unassembled WGS sequence"/>
</dbReference>
<dbReference type="InterPro" id="IPR014710">
    <property type="entry name" value="RmlC-like_jellyroll"/>
</dbReference>
<keyword evidence="4" id="KW-0479">Metal-binding</keyword>
<keyword evidence="5" id="KW-0464">Manganese</keyword>
<dbReference type="Pfam" id="PF00190">
    <property type="entry name" value="Cupin_1"/>
    <property type="match status" value="1"/>
</dbReference>
<evidence type="ECO:0000256" key="4">
    <source>
        <dbReference type="ARBA" id="ARBA00022723"/>
    </source>
</evidence>
<comment type="subcellular location">
    <subcellularLocation>
        <location evidence="1">Secreted</location>
    </subcellularLocation>
</comment>
<dbReference type="InterPro" id="IPR006045">
    <property type="entry name" value="Cupin_1"/>
</dbReference>
<evidence type="ECO:0000313" key="8">
    <source>
        <dbReference type="Proteomes" id="UP001218188"/>
    </source>
</evidence>
<evidence type="ECO:0000256" key="2">
    <source>
        <dbReference type="ARBA" id="ARBA00007456"/>
    </source>
</evidence>
<sequence>PCLRPFYSPLQFSVNGTIRTGVVTENNSRFILTELPPGSMTIFPMDSIHFQVNDGCEPILFVLTFNSEDPGALQIAQRFLGLPPDIVGATQGDLVLEEVQGLESQILDNVAIGTDACLKRCGITRPSQPT</sequence>
<keyword evidence="8" id="KW-1185">Reference proteome</keyword>
<dbReference type="EMBL" id="JARJCM010000015">
    <property type="protein sequence ID" value="KAJ7041775.1"/>
    <property type="molecule type" value="Genomic_DNA"/>
</dbReference>